<dbReference type="InterPro" id="IPR008258">
    <property type="entry name" value="Transglycosylase_SLT_dom_1"/>
</dbReference>
<feature type="signal peptide" evidence="4">
    <location>
        <begin position="1"/>
        <end position="18"/>
    </location>
</feature>
<feature type="region of interest" description="Disordered" evidence="3">
    <location>
        <begin position="630"/>
        <end position="652"/>
    </location>
</feature>
<feature type="domain" description="Transglycosylase SLT" evidence="5">
    <location>
        <begin position="484"/>
        <end position="587"/>
    </location>
</feature>
<dbReference type="Pfam" id="PF01464">
    <property type="entry name" value="SLT"/>
    <property type="match status" value="1"/>
</dbReference>
<dbReference type="Gene3D" id="1.25.20.10">
    <property type="entry name" value="Bacterial muramidases"/>
    <property type="match status" value="1"/>
</dbReference>
<dbReference type="CDD" id="cd13401">
    <property type="entry name" value="Slt70-like"/>
    <property type="match status" value="1"/>
</dbReference>
<reference evidence="6 7" key="1">
    <citation type="submission" date="2019-03" db="EMBL/GenBank/DDBJ databases">
        <title>Genomic Encyclopedia of Type Strains, Phase IV (KMG-IV): sequencing the most valuable type-strain genomes for metagenomic binning, comparative biology and taxonomic classification.</title>
        <authorList>
            <person name="Goeker M."/>
        </authorList>
    </citation>
    <scope>NUCLEOTIDE SEQUENCE [LARGE SCALE GENOMIC DNA]</scope>
    <source>
        <strain evidence="6 7">DSM 19605</strain>
    </source>
</reference>
<dbReference type="SUPFAM" id="SSF53955">
    <property type="entry name" value="Lysozyme-like"/>
    <property type="match status" value="1"/>
</dbReference>
<feature type="chain" id="PRO_5020367337" evidence="4">
    <location>
        <begin position="19"/>
        <end position="652"/>
    </location>
</feature>
<keyword evidence="7" id="KW-1185">Reference proteome</keyword>
<dbReference type="SUPFAM" id="SSF48435">
    <property type="entry name" value="Bacterial muramidases"/>
    <property type="match status" value="1"/>
</dbReference>
<evidence type="ECO:0000256" key="3">
    <source>
        <dbReference type="SAM" id="MobiDB-lite"/>
    </source>
</evidence>
<evidence type="ECO:0000313" key="6">
    <source>
        <dbReference type="EMBL" id="TDQ43275.1"/>
    </source>
</evidence>
<accession>A0A4R6UEJ8</accession>
<comment type="caution">
    <text evidence="6">The sequence shown here is derived from an EMBL/GenBank/DDBJ whole genome shotgun (WGS) entry which is preliminary data.</text>
</comment>
<evidence type="ECO:0000256" key="2">
    <source>
        <dbReference type="ARBA" id="ARBA00022729"/>
    </source>
</evidence>
<evidence type="ECO:0000259" key="5">
    <source>
        <dbReference type="Pfam" id="PF01464"/>
    </source>
</evidence>
<evidence type="ECO:0000256" key="1">
    <source>
        <dbReference type="ARBA" id="ARBA00007734"/>
    </source>
</evidence>
<dbReference type="PANTHER" id="PTHR37423:SF5">
    <property type="entry name" value="SOLUBLE LYTIC MUREIN TRANSGLYCOSYLASE"/>
    <property type="match status" value="1"/>
</dbReference>
<comment type="similarity">
    <text evidence="1">Belongs to the transglycosylase Slt family.</text>
</comment>
<dbReference type="GO" id="GO:0004553">
    <property type="term" value="F:hydrolase activity, hydrolyzing O-glycosyl compounds"/>
    <property type="evidence" value="ECO:0007669"/>
    <property type="project" value="InterPro"/>
</dbReference>
<proteinExistence type="inferred from homology"/>
<keyword evidence="2 4" id="KW-0732">Signal</keyword>
<dbReference type="Proteomes" id="UP000295510">
    <property type="component" value="Unassembled WGS sequence"/>
</dbReference>
<dbReference type="AlphaFoldDB" id="A0A4R6UEJ8"/>
<dbReference type="PANTHER" id="PTHR37423">
    <property type="entry name" value="SOLUBLE LYTIC MUREIN TRANSGLYCOSYLASE-RELATED"/>
    <property type="match status" value="1"/>
</dbReference>
<dbReference type="EMBL" id="SNYL01000007">
    <property type="protein sequence ID" value="TDQ43275.1"/>
    <property type="molecule type" value="Genomic_DNA"/>
</dbReference>
<dbReference type="InterPro" id="IPR023346">
    <property type="entry name" value="Lysozyme-like_dom_sf"/>
</dbReference>
<sequence>MVAAILLPVTALWTPVAAQTPSAAERALLDMRQAFQARNTQRLTALLPQVTGHPLEPLAGYWELTARLPNAAPQEIRAFMRRWAGTYYEDRLRNDWLLELGKARDWATFREELPLFRMNDDREVACYALVADTERPAAERAAELPALWLAQRRADDGCALAAERLLATGALPADVVWRRARLAMERNQPAIATQAVALLDPSWVPLVQTVHSDPERYLDEKVTAIRTRTKELVTLALIRLAVRDPEAAAAEASKLRWKAQLTQEEQSWVWGVIGRRLAQRLSPDAMEAFAKARHEHLSDEHLAWRVRAALRAGAWSDVHDTIMAMSPAQRDEPVWTYWLARALLAQGHPAARAQAHALFDRIAGPQGFYEQLALEALGRPVTVPAAPAPLTLAEVAAARTHPGLQRALLAIQIGLRTEGVREWHYTVALHTPGGMSDRELLAAADFACSREVWDRCINTSKRTTTEIDHRQRFPMPFRDAVVRRSQEIGLDPAYVYGLIRQESRFIMDARSHVGASGLMQVMPATATWTARQIGLRNFRPEQITDRDINITIGTAYLKLALDDFEGSMPLAAAAYNAGPGRPRQWRNGPILEAAVWIENIPFEETRDYVKRVLANTTNYAALITGQPQRLSSRLGTVGPRPATARAPNTDLP</sequence>
<organism evidence="6 7">
    <name type="scientific">Tepidicella xavieri</name>
    <dbReference type="NCBI Taxonomy" id="360241"/>
    <lineage>
        <taxon>Bacteria</taxon>
        <taxon>Pseudomonadati</taxon>
        <taxon>Pseudomonadota</taxon>
        <taxon>Betaproteobacteria</taxon>
        <taxon>Burkholderiales</taxon>
        <taxon>Tepidicella</taxon>
    </lineage>
</organism>
<name>A0A4R6UEJ8_9BURK</name>
<dbReference type="InterPro" id="IPR008939">
    <property type="entry name" value="Lytic_TGlycosylase_superhlx_U"/>
</dbReference>
<dbReference type="Gene3D" id="1.10.530.10">
    <property type="match status" value="1"/>
</dbReference>
<protein>
    <submittedName>
        <fullName evidence="6">Soluble lytic murein transglycosylase</fullName>
    </submittedName>
</protein>
<dbReference type="GO" id="GO:0042597">
    <property type="term" value="C:periplasmic space"/>
    <property type="evidence" value="ECO:0007669"/>
    <property type="project" value="InterPro"/>
</dbReference>
<dbReference type="OrthoDB" id="92254at2"/>
<evidence type="ECO:0000313" key="7">
    <source>
        <dbReference type="Proteomes" id="UP000295510"/>
    </source>
</evidence>
<evidence type="ECO:0000256" key="4">
    <source>
        <dbReference type="SAM" id="SignalP"/>
    </source>
</evidence>
<gene>
    <name evidence="6" type="ORF">DFR43_10743</name>
</gene>